<dbReference type="Proteomes" id="UP000694050">
    <property type="component" value="Unassembled WGS sequence"/>
</dbReference>
<proteinExistence type="predicted"/>
<protein>
    <submittedName>
        <fullName evidence="2">Uncharacterized protein</fullName>
    </submittedName>
</protein>
<gene>
    <name evidence="2" type="ORF">Forpe1208_v013395</name>
</gene>
<accession>A0A8J5TR84</accession>
<feature type="compositionally biased region" description="Polar residues" evidence="1">
    <location>
        <begin position="19"/>
        <end position="40"/>
    </location>
</feature>
<evidence type="ECO:0000313" key="3">
    <source>
        <dbReference type="Proteomes" id="UP000694050"/>
    </source>
</evidence>
<dbReference type="AlphaFoldDB" id="A0A8J5TR84"/>
<dbReference type="EMBL" id="JAELUQ010000010">
    <property type="protein sequence ID" value="KAG7407433.1"/>
    <property type="molecule type" value="Genomic_DNA"/>
</dbReference>
<feature type="region of interest" description="Disordered" evidence="1">
    <location>
        <begin position="14"/>
        <end position="40"/>
    </location>
</feature>
<evidence type="ECO:0000256" key="1">
    <source>
        <dbReference type="SAM" id="MobiDB-lite"/>
    </source>
</evidence>
<feature type="compositionally biased region" description="Polar residues" evidence="1">
    <location>
        <begin position="59"/>
        <end position="69"/>
    </location>
</feature>
<feature type="region of interest" description="Disordered" evidence="1">
    <location>
        <begin position="54"/>
        <end position="76"/>
    </location>
</feature>
<name>A0A8J5TR84_FUSOX</name>
<comment type="caution">
    <text evidence="2">The sequence shown here is derived from an EMBL/GenBank/DDBJ whole genome shotgun (WGS) entry which is preliminary data.</text>
</comment>
<evidence type="ECO:0000313" key="2">
    <source>
        <dbReference type="EMBL" id="KAG7407433.1"/>
    </source>
</evidence>
<reference evidence="2" key="1">
    <citation type="submission" date="2021-04" db="EMBL/GenBank/DDBJ databases">
        <title>First draft genome resource for Brassicaceae pathogens Fusarium oxysporum f. sp. raphani and Fusarium oxysporum f. sp. rapae.</title>
        <authorList>
            <person name="Asai S."/>
        </authorList>
    </citation>
    <scope>NUCLEOTIDE SEQUENCE</scope>
    <source>
        <strain evidence="2">Tf1208</strain>
    </source>
</reference>
<sequence>MSVKKLCCNQPLPNDRLESLSNPTSYHPISTPKTAKLSQSHPLQFNCLSSSRVSASQSLEPTRISSSPPELSLFKG</sequence>
<organism evidence="2 3">
    <name type="scientific">Fusarium oxysporum f. sp. rapae</name>
    <dbReference type="NCBI Taxonomy" id="485398"/>
    <lineage>
        <taxon>Eukaryota</taxon>
        <taxon>Fungi</taxon>
        <taxon>Dikarya</taxon>
        <taxon>Ascomycota</taxon>
        <taxon>Pezizomycotina</taxon>
        <taxon>Sordariomycetes</taxon>
        <taxon>Hypocreomycetidae</taxon>
        <taxon>Hypocreales</taxon>
        <taxon>Nectriaceae</taxon>
        <taxon>Fusarium</taxon>
        <taxon>Fusarium oxysporum species complex</taxon>
    </lineage>
</organism>